<feature type="transmembrane region" description="Helical" evidence="9">
    <location>
        <begin position="96"/>
        <end position="114"/>
    </location>
</feature>
<proteinExistence type="inferred from homology"/>
<comment type="similarity">
    <text evidence="1 9 11">Belongs to the peptidase A8 family.</text>
</comment>
<keyword evidence="4 9" id="KW-0812">Transmembrane</keyword>
<evidence type="ECO:0000256" key="9">
    <source>
        <dbReference type="HAMAP-Rule" id="MF_00161"/>
    </source>
</evidence>
<evidence type="ECO:0000256" key="4">
    <source>
        <dbReference type="ARBA" id="ARBA00022692"/>
    </source>
</evidence>
<feature type="active site" evidence="9">
    <location>
        <position position="124"/>
    </location>
</feature>
<keyword evidence="2 9" id="KW-1003">Cell membrane</keyword>
<organism evidence="12 13">
    <name type="scientific">Candidatus Pullilachnospira stercoravium</name>
    <dbReference type="NCBI Taxonomy" id="2840913"/>
    <lineage>
        <taxon>Bacteria</taxon>
        <taxon>Bacillati</taxon>
        <taxon>Bacillota</taxon>
        <taxon>Clostridia</taxon>
        <taxon>Lachnospirales</taxon>
        <taxon>Lachnospiraceae</taxon>
        <taxon>Lachnospiraceae incertae sedis</taxon>
        <taxon>Candidatus Pullilachnospira</taxon>
    </lineage>
</organism>
<feature type="transmembrane region" description="Helical" evidence="9">
    <location>
        <begin position="7"/>
        <end position="24"/>
    </location>
</feature>
<evidence type="ECO:0000256" key="1">
    <source>
        <dbReference type="ARBA" id="ARBA00006139"/>
    </source>
</evidence>
<keyword evidence="6 9" id="KW-0378">Hydrolase</keyword>
<keyword evidence="7 9" id="KW-1133">Transmembrane helix</keyword>
<feature type="active site" evidence="9">
    <location>
        <position position="140"/>
    </location>
</feature>
<dbReference type="PROSITE" id="PS00855">
    <property type="entry name" value="SPASE_II"/>
    <property type="match status" value="1"/>
</dbReference>
<keyword evidence="3 9" id="KW-0645">Protease</keyword>
<dbReference type="GO" id="GO:0005886">
    <property type="term" value="C:plasma membrane"/>
    <property type="evidence" value="ECO:0007669"/>
    <property type="project" value="UniProtKB-SubCell"/>
</dbReference>
<dbReference type="InterPro" id="IPR001872">
    <property type="entry name" value="Peptidase_A8"/>
</dbReference>
<evidence type="ECO:0000256" key="10">
    <source>
        <dbReference type="RuleBase" id="RU000594"/>
    </source>
</evidence>
<dbReference type="GO" id="GO:0006508">
    <property type="term" value="P:proteolysis"/>
    <property type="evidence" value="ECO:0007669"/>
    <property type="project" value="UniProtKB-KW"/>
</dbReference>
<dbReference type="NCBIfam" id="TIGR00077">
    <property type="entry name" value="lspA"/>
    <property type="match status" value="1"/>
</dbReference>
<keyword evidence="8 9" id="KW-0472">Membrane</keyword>
<feature type="transmembrane region" description="Helical" evidence="9">
    <location>
        <begin position="68"/>
        <end position="89"/>
    </location>
</feature>
<dbReference type="EMBL" id="DVON01000025">
    <property type="protein sequence ID" value="HIV11706.1"/>
    <property type="molecule type" value="Genomic_DNA"/>
</dbReference>
<keyword evidence="5 9" id="KW-0064">Aspartyl protease</keyword>
<reference evidence="12" key="1">
    <citation type="submission" date="2020-10" db="EMBL/GenBank/DDBJ databases">
        <authorList>
            <person name="Gilroy R."/>
        </authorList>
    </citation>
    <scope>NUCLEOTIDE SEQUENCE</scope>
    <source>
        <strain evidence="12">ChiBcec2-4451</strain>
    </source>
</reference>
<dbReference type="PANTHER" id="PTHR33695">
    <property type="entry name" value="LIPOPROTEIN SIGNAL PEPTIDASE"/>
    <property type="match status" value="1"/>
</dbReference>
<evidence type="ECO:0000313" key="12">
    <source>
        <dbReference type="EMBL" id="HIV11706.1"/>
    </source>
</evidence>
<evidence type="ECO:0000256" key="2">
    <source>
        <dbReference type="ARBA" id="ARBA00022475"/>
    </source>
</evidence>
<evidence type="ECO:0000256" key="11">
    <source>
        <dbReference type="RuleBase" id="RU004181"/>
    </source>
</evidence>
<evidence type="ECO:0000256" key="7">
    <source>
        <dbReference type="ARBA" id="ARBA00022989"/>
    </source>
</evidence>
<dbReference type="Pfam" id="PF01252">
    <property type="entry name" value="Peptidase_A8"/>
    <property type="match status" value="1"/>
</dbReference>
<protein>
    <recommendedName>
        <fullName evidence="9">Lipoprotein signal peptidase</fullName>
        <ecNumber evidence="9">3.4.23.36</ecNumber>
    </recommendedName>
    <alternativeName>
        <fullName evidence="9">Prolipoprotein signal peptidase</fullName>
    </alternativeName>
    <alternativeName>
        <fullName evidence="9">Signal peptidase II</fullName>
        <shortName evidence="9">SPase II</shortName>
    </alternativeName>
</protein>
<dbReference type="PANTHER" id="PTHR33695:SF1">
    <property type="entry name" value="LIPOPROTEIN SIGNAL PEPTIDASE"/>
    <property type="match status" value="1"/>
</dbReference>
<evidence type="ECO:0000256" key="5">
    <source>
        <dbReference type="ARBA" id="ARBA00022750"/>
    </source>
</evidence>
<dbReference type="AlphaFoldDB" id="A0A9D1NT07"/>
<comment type="function">
    <text evidence="9 10">This protein specifically catalyzes the removal of signal peptides from prolipoproteins.</text>
</comment>
<comment type="subcellular location">
    <subcellularLocation>
        <location evidence="9">Cell membrane</location>
        <topology evidence="9">Multi-pass membrane protein</topology>
    </subcellularLocation>
</comment>
<comment type="pathway">
    <text evidence="9">Protein modification; lipoprotein biosynthesis (signal peptide cleavage).</text>
</comment>
<evidence type="ECO:0000256" key="8">
    <source>
        <dbReference type="ARBA" id="ARBA00023136"/>
    </source>
</evidence>
<comment type="catalytic activity">
    <reaction evidence="9 10">
        <text>Release of signal peptides from bacterial membrane prolipoproteins. Hydrolyzes -Xaa-Yaa-Zaa-|-(S,diacylglyceryl)Cys-, in which Xaa is hydrophobic (preferably Leu), and Yaa (Ala or Ser) and Zaa (Gly or Ala) have small, neutral side chains.</text>
        <dbReference type="EC" id="3.4.23.36"/>
    </reaction>
</comment>
<dbReference type="EC" id="3.4.23.36" evidence="9"/>
<reference evidence="12" key="2">
    <citation type="journal article" date="2021" name="PeerJ">
        <title>Extensive microbial diversity within the chicken gut microbiome revealed by metagenomics and culture.</title>
        <authorList>
            <person name="Gilroy R."/>
            <person name="Ravi A."/>
            <person name="Getino M."/>
            <person name="Pursley I."/>
            <person name="Horton D.L."/>
            <person name="Alikhan N.F."/>
            <person name="Baker D."/>
            <person name="Gharbi K."/>
            <person name="Hall N."/>
            <person name="Watson M."/>
            <person name="Adriaenssens E.M."/>
            <person name="Foster-Nyarko E."/>
            <person name="Jarju S."/>
            <person name="Secka A."/>
            <person name="Antonio M."/>
            <person name="Oren A."/>
            <person name="Chaudhuri R.R."/>
            <person name="La Ragione R."/>
            <person name="Hildebrand F."/>
            <person name="Pallen M.J."/>
        </authorList>
    </citation>
    <scope>NUCLEOTIDE SEQUENCE</scope>
    <source>
        <strain evidence="12">ChiBcec2-4451</strain>
    </source>
</reference>
<dbReference type="Proteomes" id="UP000886723">
    <property type="component" value="Unassembled WGS sequence"/>
</dbReference>
<name>A0A9D1NT07_9FIRM</name>
<dbReference type="PRINTS" id="PR00781">
    <property type="entry name" value="LIPOSIGPTASE"/>
</dbReference>
<accession>A0A9D1NT07</accession>
<evidence type="ECO:0000313" key="13">
    <source>
        <dbReference type="Proteomes" id="UP000886723"/>
    </source>
</evidence>
<evidence type="ECO:0000256" key="3">
    <source>
        <dbReference type="ARBA" id="ARBA00022670"/>
    </source>
</evidence>
<evidence type="ECO:0000256" key="6">
    <source>
        <dbReference type="ARBA" id="ARBA00022801"/>
    </source>
</evidence>
<dbReference type="HAMAP" id="MF_00161">
    <property type="entry name" value="LspA"/>
    <property type="match status" value="1"/>
</dbReference>
<dbReference type="GO" id="GO:0004190">
    <property type="term" value="F:aspartic-type endopeptidase activity"/>
    <property type="evidence" value="ECO:0007669"/>
    <property type="project" value="UniProtKB-UniRule"/>
</dbReference>
<comment type="caution">
    <text evidence="12">The sequence shown here is derived from an EMBL/GenBank/DDBJ whole genome shotgun (WGS) entry which is preliminary data.</text>
</comment>
<feature type="transmembrane region" description="Helical" evidence="9">
    <location>
        <begin position="134"/>
        <end position="158"/>
    </location>
</feature>
<sequence>MENKKKNGIYVLFAIIGVAVLVGLDQWTKSLAVRHLAGQESITLIPGVFQLQYLENRGAAFGLLQNQIWLFVILTAIFLAAAVWVYIRLPKIKRYMPLHITAVVLVSGALGNLIDRIRLGYVVDFFYFSLIDFPIFNVADIYVVLSFVSLMICILFVYREEDFSFQSRRGQEDADETDKL</sequence>
<gene>
    <name evidence="9 12" type="primary">lspA</name>
    <name evidence="12" type="ORF">IAA63_01015</name>
</gene>